<dbReference type="PANTHER" id="PTHR42760:SF40">
    <property type="entry name" value="3-OXOACYL-[ACYL-CARRIER-PROTEIN] REDUCTASE, CHLOROPLASTIC"/>
    <property type="match status" value="1"/>
</dbReference>
<dbReference type="Proteomes" id="UP000185696">
    <property type="component" value="Unassembled WGS sequence"/>
</dbReference>
<evidence type="ECO:0000313" key="5">
    <source>
        <dbReference type="EMBL" id="OLF05968.1"/>
    </source>
</evidence>
<dbReference type="AlphaFoldDB" id="A0A7Z0WG37"/>
<accession>A0A7Z0WG37</accession>
<dbReference type="EMBL" id="MSIF01000024">
    <property type="protein sequence ID" value="OLF05968.1"/>
    <property type="molecule type" value="Genomic_DNA"/>
</dbReference>
<reference evidence="5 6" key="1">
    <citation type="submission" date="2016-12" db="EMBL/GenBank/DDBJ databases">
        <title>The draft genome sequence of Actinophytocola xinjiangensis.</title>
        <authorList>
            <person name="Wang W."/>
            <person name="Yuan L."/>
        </authorList>
    </citation>
    <scope>NUCLEOTIDE SEQUENCE [LARGE SCALE GENOMIC DNA]</scope>
    <source>
        <strain evidence="5 6">CGMCC 4.4663</strain>
    </source>
</reference>
<evidence type="ECO:0000256" key="2">
    <source>
        <dbReference type="ARBA" id="ARBA00023002"/>
    </source>
</evidence>
<feature type="domain" description="Ketoreductase" evidence="4">
    <location>
        <begin position="4"/>
        <end position="188"/>
    </location>
</feature>
<dbReference type="OrthoDB" id="517007at2"/>
<keyword evidence="6" id="KW-1185">Reference proteome</keyword>
<evidence type="ECO:0000259" key="4">
    <source>
        <dbReference type="SMART" id="SM00822"/>
    </source>
</evidence>
<organism evidence="5 6">
    <name type="scientific">Actinophytocola xinjiangensis</name>
    <dbReference type="NCBI Taxonomy" id="485602"/>
    <lineage>
        <taxon>Bacteria</taxon>
        <taxon>Bacillati</taxon>
        <taxon>Actinomycetota</taxon>
        <taxon>Actinomycetes</taxon>
        <taxon>Pseudonocardiales</taxon>
        <taxon>Pseudonocardiaceae</taxon>
    </lineage>
</organism>
<gene>
    <name evidence="5" type="ORF">BLA60_33445</name>
</gene>
<dbReference type="InterPro" id="IPR020904">
    <property type="entry name" value="Sc_DH/Rdtase_CS"/>
</dbReference>
<dbReference type="InterPro" id="IPR002347">
    <property type="entry name" value="SDR_fam"/>
</dbReference>
<dbReference type="PRINTS" id="PR00081">
    <property type="entry name" value="GDHRDH"/>
</dbReference>
<dbReference type="SMART" id="SM00822">
    <property type="entry name" value="PKS_KR"/>
    <property type="match status" value="1"/>
</dbReference>
<dbReference type="Gene3D" id="3.40.50.720">
    <property type="entry name" value="NAD(P)-binding Rossmann-like Domain"/>
    <property type="match status" value="1"/>
</dbReference>
<keyword evidence="2" id="KW-0560">Oxidoreductase</keyword>
<evidence type="ECO:0000256" key="1">
    <source>
        <dbReference type="ARBA" id="ARBA00006484"/>
    </source>
</evidence>
<proteinExistence type="inferred from homology"/>
<dbReference type="InterPro" id="IPR057326">
    <property type="entry name" value="KR_dom"/>
</dbReference>
<evidence type="ECO:0000313" key="6">
    <source>
        <dbReference type="Proteomes" id="UP000185696"/>
    </source>
</evidence>
<dbReference type="CDD" id="cd05233">
    <property type="entry name" value="SDR_c"/>
    <property type="match status" value="1"/>
</dbReference>
<dbReference type="FunFam" id="3.40.50.720:FF:000084">
    <property type="entry name" value="Short-chain dehydrogenase reductase"/>
    <property type="match status" value="1"/>
</dbReference>
<dbReference type="GO" id="GO:0030497">
    <property type="term" value="P:fatty acid elongation"/>
    <property type="evidence" value="ECO:0007669"/>
    <property type="project" value="TreeGrafter"/>
</dbReference>
<dbReference type="PROSITE" id="PS00061">
    <property type="entry name" value="ADH_SHORT"/>
    <property type="match status" value="1"/>
</dbReference>
<dbReference type="RefSeq" id="WP_075137058.1">
    <property type="nucleotide sequence ID" value="NZ_MSIF01000024.1"/>
</dbReference>
<dbReference type="Pfam" id="PF00106">
    <property type="entry name" value="adh_short"/>
    <property type="match status" value="1"/>
</dbReference>
<sequence>MNGRVAVITGAAHGLGRAYAVRLAEQGASVVVADLDGAGAKAVAEQITADGGRAHAVAVDVADEEATAAMAAEAVGAFGRIDVLVNNAAIFLTVAMARVPFDEITVADWDRMMAVNVRGTWLACRAVVPAMRERSYGKIVNVSSDTALKGSPSRVHYVASKSAILGLTRTLASELAPDGIRVNAIAPGIVLSEPDPTPERRTRAAASQLLAGALVPDDLVGTVAFLASAASDPITGQILAVNGGGYM</sequence>
<dbReference type="InterPro" id="IPR036291">
    <property type="entry name" value="NAD(P)-bd_dom_sf"/>
</dbReference>
<dbReference type="PANTHER" id="PTHR42760">
    <property type="entry name" value="SHORT-CHAIN DEHYDROGENASES/REDUCTASES FAMILY MEMBER"/>
    <property type="match status" value="1"/>
</dbReference>
<dbReference type="SUPFAM" id="SSF51735">
    <property type="entry name" value="NAD(P)-binding Rossmann-fold domains"/>
    <property type="match status" value="1"/>
</dbReference>
<dbReference type="GO" id="GO:0016616">
    <property type="term" value="F:oxidoreductase activity, acting on the CH-OH group of donors, NAD or NADP as acceptor"/>
    <property type="evidence" value="ECO:0007669"/>
    <property type="project" value="UniProtKB-ARBA"/>
</dbReference>
<evidence type="ECO:0000256" key="3">
    <source>
        <dbReference type="RuleBase" id="RU000363"/>
    </source>
</evidence>
<comment type="similarity">
    <text evidence="1 3">Belongs to the short-chain dehydrogenases/reductases (SDR) family.</text>
</comment>
<comment type="caution">
    <text evidence="5">The sequence shown here is derived from an EMBL/GenBank/DDBJ whole genome shotgun (WGS) entry which is preliminary data.</text>
</comment>
<protein>
    <submittedName>
        <fullName evidence="5">Dehydrogenase</fullName>
    </submittedName>
</protein>
<name>A0A7Z0WG37_9PSEU</name>
<dbReference type="PRINTS" id="PR00080">
    <property type="entry name" value="SDRFAMILY"/>
</dbReference>